<protein>
    <submittedName>
        <fullName evidence="6">Hemolysin III family protein</fullName>
    </submittedName>
</protein>
<accession>A0AAE3NPJ5</accession>
<feature type="transmembrane region" description="Helical" evidence="5">
    <location>
        <begin position="114"/>
        <end position="135"/>
    </location>
</feature>
<gene>
    <name evidence="6" type="ORF">P1J78_02875</name>
</gene>
<organism evidence="6 7">
    <name type="scientific">Psychromarinibacter sediminicola</name>
    <dbReference type="NCBI Taxonomy" id="3033385"/>
    <lineage>
        <taxon>Bacteria</taxon>
        <taxon>Pseudomonadati</taxon>
        <taxon>Pseudomonadota</taxon>
        <taxon>Alphaproteobacteria</taxon>
        <taxon>Rhodobacterales</taxon>
        <taxon>Paracoccaceae</taxon>
        <taxon>Psychromarinibacter</taxon>
    </lineage>
</organism>
<proteinExistence type="predicted"/>
<keyword evidence="7" id="KW-1185">Reference proteome</keyword>
<feature type="transmembrane region" description="Helical" evidence="5">
    <location>
        <begin position="142"/>
        <end position="159"/>
    </location>
</feature>
<dbReference type="Proteomes" id="UP001220964">
    <property type="component" value="Unassembled WGS sequence"/>
</dbReference>
<comment type="subcellular location">
    <subcellularLocation>
        <location evidence="1">Membrane</location>
        <topology evidence="1">Multi-pass membrane protein</topology>
    </subcellularLocation>
</comment>
<evidence type="ECO:0000256" key="3">
    <source>
        <dbReference type="ARBA" id="ARBA00022989"/>
    </source>
</evidence>
<keyword evidence="3 5" id="KW-1133">Transmembrane helix</keyword>
<feature type="transmembrane region" description="Helical" evidence="5">
    <location>
        <begin position="57"/>
        <end position="77"/>
    </location>
</feature>
<dbReference type="AlphaFoldDB" id="A0AAE3NPJ5"/>
<dbReference type="EMBL" id="JARGYC010000004">
    <property type="protein sequence ID" value="MDF0599667.1"/>
    <property type="molecule type" value="Genomic_DNA"/>
</dbReference>
<evidence type="ECO:0000256" key="4">
    <source>
        <dbReference type="ARBA" id="ARBA00023136"/>
    </source>
</evidence>
<dbReference type="GO" id="GO:0016020">
    <property type="term" value="C:membrane"/>
    <property type="evidence" value="ECO:0007669"/>
    <property type="project" value="UniProtKB-SubCell"/>
</dbReference>
<evidence type="ECO:0000256" key="5">
    <source>
        <dbReference type="SAM" id="Phobius"/>
    </source>
</evidence>
<comment type="caution">
    <text evidence="6">The sequence shown here is derived from an EMBL/GenBank/DDBJ whole genome shotgun (WGS) entry which is preliminary data.</text>
</comment>
<evidence type="ECO:0000313" key="6">
    <source>
        <dbReference type="EMBL" id="MDF0599667.1"/>
    </source>
</evidence>
<evidence type="ECO:0000256" key="1">
    <source>
        <dbReference type="ARBA" id="ARBA00004141"/>
    </source>
</evidence>
<dbReference type="RefSeq" id="WP_275565810.1">
    <property type="nucleotide sequence ID" value="NZ_JARGYC010000004.1"/>
</dbReference>
<name>A0AAE3NPJ5_9RHOB</name>
<feature type="transmembrane region" description="Helical" evidence="5">
    <location>
        <begin position="26"/>
        <end position="50"/>
    </location>
</feature>
<sequence length="223" mass="24282">MSTDDPSPPAAIDDRPYSRPELISDAVVHFAALVLAVGAVPVLIVLTAIWRGDAPGIVGVTLYGVTLIGMLVASLAYNHLPRPEWREWLRRLDISAIYFKIAGTYTPFTLLSKAGWGMLSAIWSVAILATLGNLLIRWRSPVVGIVICLAMGWAVVLGGRDLMAQMSRPVLVLMLVGGGLYSLGTLFLLLERMRFHNTIWHVFVVAASTVFFVAVFLHAARTA</sequence>
<dbReference type="InterPro" id="IPR004254">
    <property type="entry name" value="AdipoR/HlyIII-related"/>
</dbReference>
<feature type="transmembrane region" description="Helical" evidence="5">
    <location>
        <begin position="171"/>
        <end position="190"/>
    </location>
</feature>
<reference evidence="6" key="1">
    <citation type="submission" date="2023-03" db="EMBL/GenBank/DDBJ databases">
        <title>Multiphase analysis and comparison of six strains from genera Psychromarinibacter, Lutimaribacter, and Maritimibacter, including a novel species: Psychromarinibacter sediminicola sp. nov.</title>
        <authorList>
            <person name="Wang Y.-H."/>
            <person name="Ye M.-Q."/>
            <person name="Du Z.-J."/>
        </authorList>
    </citation>
    <scope>NUCLEOTIDE SEQUENCE</scope>
    <source>
        <strain evidence="6">C21-152</strain>
    </source>
</reference>
<feature type="transmembrane region" description="Helical" evidence="5">
    <location>
        <begin position="202"/>
        <end position="220"/>
    </location>
</feature>
<evidence type="ECO:0000313" key="7">
    <source>
        <dbReference type="Proteomes" id="UP001220964"/>
    </source>
</evidence>
<dbReference type="Pfam" id="PF03006">
    <property type="entry name" value="HlyIII"/>
    <property type="match status" value="1"/>
</dbReference>
<evidence type="ECO:0000256" key="2">
    <source>
        <dbReference type="ARBA" id="ARBA00022692"/>
    </source>
</evidence>
<keyword evidence="4 5" id="KW-0472">Membrane</keyword>
<keyword evidence="2 5" id="KW-0812">Transmembrane</keyword>